<gene>
    <name evidence="3" type="ORF">CSKR_104047</name>
</gene>
<feature type="compositionally biased region" description="Acidic residues" evidence="1">
    <location>
        <begin position="52"/>
        <end position="64"/>
    </location>
</feature>
<evidence type="ECO:0000256" key="2">
    <source>
        <dbReference type="SAM" id="SignalP"/>
    </source>
</evidence>
<organism evidence="3 4">
    <name type="scientific">Clonorchis sinensis</name>
    <name type="common">Chinese liver fluke</name>
    <dbReference type="NCBI Taxonomy" id="79923"/>
    <lineage>
        <taxon>Eukaryota</taxon>
        <taxon>Metazoa</taxon>
        <taxon>Spiralia</taxon>
        <taxon>Lophotrochozoa</taxon>
        <taxon>Platyhelminthes</taxon>
        <taxon>Trematoda</taxon>
        <taxon>Digenea</taxon>
        <taxon>Opisthorchiida</taxon>
        <taxon>Opisthorchiata</taxon>
        <taxon>Opisthorchiidae</taxon>
        <taxon>Clonorchis</taxon>
    </lineage>
</organism>
<feature type="region of interest" description="Disordered" evidence="1">
    <location>
        <begin position="29"/>
        <end position="67"/>
    </location>
</feature>
<dbReference type="AlphaFoldDB" id="A0A8T1MHN6"/>
<comment type="caution">
    <text evidence="3">The sequence shown here is derived from an EMBL/GenBank/DDBJ whole genome shotgun (WGS) entry which is preliminary data.</text>
</comment>
<accession>A0A8T1MHN6</accession>
<feature type="chain" id="PRO_5035923809" evidence="2">
    <location>
        <begin position="29"/>
        <end position="130"/>
    </location>
</feature>
<protein>
    <submittedName>
        <fullName evidence="3">Uncharacterized protein</fullName>
    </submittedName>
</protein>
<name>A0A8T1MHN6_CLOSI</name>
<sequence length="130" mass="14425">MNKGSELTVLTLLLILSGLLVNATTVKSEFGAGDGDEDSDYYATDGTHTNDESDEADGEYEDNGNTEGEVEIRSTINIYLLINLFRIRNTKNTFVIVGKWEGDGQVQQTQSIDSLMRNAERGKDHRGHIR</sequence>
<evidence type="ECO:0000256" key="1">
    <source>
        <dbReference type="SAM" id="MobiDB-lite"/>
    </source>
</evidence>
<feature type="signal peptide" evidence="2">
    <location>
        <begin position="1"/>
        <end position="28"/>
    </location>
</feature>
<keyword evidence="4" id="KW-1185">Reference proteome</keyword>
<dbReference type="EMBL" id="NIRI02000042">
    <property type="protein sequence ID" value="KAG5448620.1"/>
    <property type="molecule type" value="Genomic_DNA"/>
</dbReference>
<dbReference type="OrthoDB" id="10539818at2759"/>
<evidence type="ECO:0000313" key="3">
    <source>
        <dbReference type="EMBL" id="KAG5448620.1"/>
    </source>
</evidence>
<dbReference type="Proteomes" id="UP000286415">
    <property type="component" value="Unassembled WGS sequence"/>
</dbReference>
<proteinExistence type="predicted"/>
<reference evidence="3 4" key="2">
    <citation type="journal article" date="2021" name="Genomics">
        <title>High-quality reference genome for Clonorchis sinensis.</title>
        <authorList>
            <person name="Young N.D."/>
            <person name="Stroehlein A.J."/>
            <person name="Kinkar L."/>
            <person name="Wang T."/>
            <person name="Sohn W.M."/>
            <person name="Chang B.C.H."/>
            <person name="Kaur P."/>
            <person name="Weisz D."/>
            <person name="Dudchenko O."/>
            <person name="Aiden E.L."/>
            <person name="Korhonen P.K."/>
            <person name="Gasser R.B."/>
        </authorList>
    </citation>
    <scope>NUCLEOTIDE SEQUENCE [LARGE SCALE GENOMIC DNA]</scope>
    <source>
        <strain evidence="3">Cs-k2</strain>
    </source>
</reference>
<evidence type="ECO:0000313" key="4">
    <source>
        <dbReference type="Proteomes" id="UP000286415"/>
    </source>
</evidence>
<reference evidence="3 4" key="1">
    <citation type="journal article" date="2018" name="Biotechnol. Adv.">
        <title>Improved genomic resources and new bioinformatic workflow for the carcinogenic parasite Clonorchis sinensis: Biotechnological implications.</title>
        <authorList>
            <person name="Wang D."/>
            <person name="Korhonen P.K."/>
            <person name="Gasser R.B."/>
            <person name="Young N.D."/>
        </authorList>
    </citation>
    <scope>NUCLEOTIDE SEQUENCE [LARGE SCALE GENOMIC DNA]</scope>
    <source>
        <strain evidence="3">Cs-k2</strain>
    </source>
</reference>
<keyword evidence="2" id="KW-0732">Signal</keyword>